<keyword evidence="7 11" id="KW-0547">Nucleotide-binding</keyword>
<feature type="binding site" evidence="14">
    <location>
        <position position="737"/>
    </location>
    <ligand>
        <name>Mn(2+)</name>
        <dbReference type="ChEBI" id="CHEBI:29035"/>
    </ligand>
</feature>
<dbReference type="SUPFAM" id="SSF51230">
    <property type="entry name" value="Single hybrid motif"/>
    <property type="match status" value="1"/>
</dbReference>
<dbReference type="Pfam" id="PF00289">
    <property type="entry name" value="Biotin_carb_N"/>
    <property type="match status" value="1"/>
</dbReference>
<dbReference type="InterPro" id="IPR005481">
    <property type="entry name" value="BC-like_N"/>
</dbReference>
<feature type="active site" evidence="12">
    <location>
        <position position="296"/>
    </location>
</feature>
<dbReference type="PROSITE" id="PS00188">
    <property type="entry name" value="BIOTIN"/>
    <property type="match status" value="1"/>
</dbReference>
<dbReference type="GO" id="GO:0046872">
    <property type="term" value="F:metal ion binding"/>
    <property type="evidence" value="ECO:0007669"/>
    <property type="project" value="UniProtKB-KW"/>
</dbReference>
<evidence type="ECO:0000256" key="14">
    <source>
        <dbReference type="PIRSR" id="PIRSR001594-3"/>
    </source>
</evidence>
<dbReference type="SUPFAM" id="SSF51246">
    <property type="entry name" value="Rudiment single hybrid motif"/>
    <property type="match status" value="1"/>
</dbReference>
<feature type="binding site" description="via carbamate group" evidence="14">
    <location>
        <position position="708"/>
    </location>
    <ligand>
        <name>Mn(2+)</name>
        <dbReference type="ChEBI" id="CHEBI:29035"/>
    </ligand>
</feature>
<dbReference type="CDD" id="cd06850">
    <property type="entry name" value="biotinyl_domain"/>
    <property type="match status" value="1"/>
</dbReference>
<dbReference type="InterPro" id="IPR005479">
    <property type="entry name" value="CPAse_ATP-bd"/>
</dbReference>
<dbReference type="UniPathway" id="UPA00138"/>
<dbReference type="EMBL" id="RCUY01000005">
    <property type="protein sequence ID" value="RLP82844.1"/>
    <property type="molecule type" value="Genomic_DNA"/>
</dbReference>
<dbReference type="OrthoDB" id="9760256at2"/>
<gene>
    <name evidence="20" type="ORF">D9V34_06200</name>
</gene>
<dbReference type="InterPro" id="IPR000089">
    <property type="entry name" value="Biotin_lipoyl"/>
</dbReference>
<comment type="pathway">
    <text evidence="2">Carbohydrate biosynthesis; gluconeogenesis.</text>
</comment>
<dbReference type="SUPFAM" id="SSF89000">
    <property type="entry name" value="post-HMGL domain-like"/>
    <property type="match status" value="1"/>
</dbReference>
<dbReference type="NCBIfam" id="TIGR01235">
    <property type="entry name" value="pyruv_carbox"/>
    <property type="match status" value="1"/>
</dbReference>
<evidence type="ECO:0000256" key="15">
    <source>
        <dbReference type="PIRSR" id="PIRSR001594-4"/>
    </source>
</evidence>
<dbReference type="PROSITE" id="PS50975">
    <property type="entry name" value="ATP_GRASP"/>
    <property type="match status" value="1"/>
</dbReference>
<evidence type="ECO:0000259" key="18">
    <source>
        <dbReference type="PROSITE" id="PS50979"/>
    </source>
</evidence>
<evidence type="ECO:0000256" key="6">
    <source>
        <dbReference type="ARBA" id="ARBA00022723"/>
    </source>
</evidence>
<dbReference type="PROSITE" id="PS50991">
    <property type="entry name" value="PYR_CT"/>
    <property type="match status" value="1"/>
</dbReference>
<dbReference type="SMART" id="SM00878">
    <property type="entry name" value="Biotin_carb_C"/>
    <property type="match status" value="1"/>
</dbReference>
<proteinExistence type="predicted"/>
<evidence type="ECO:0000256" key="13">
    <source>
        <dbReference type="PIRSR" id="PIRSR001594-2"/>
    </source>
</evidence>
<evidence type="ECO:0000256" key="10">
    <source>
        <dbReference type="ARBA" id="ARBA00023268"/>
    </source>
</evidence>
<evidence type="ECO:0000313" key="20">
    <source>
        <dbReference type="EMBL" id="RLP82844.1"/>
    </source>
</evidence>
<dbReference type="AlphaFoldDB" id="A0A3L7ARV9"/>
<dbReference type="Pfam" id="PF00364">
    <property type="entry name" value="Biotin_lipoyl"/>
    <property type="match status" value="1"/>
</dbReference>
<protein>
    <recommendedName>
        <fullName evidence="3 11">Pyruvate carboxylase</fullName>
        <ecNumber evidence="3 11">6.4.1.1</ecNumber>
    </recommendedName>
</protein>
<feature type="binding site" evidence="13">
    <location>
        <position position="610"/>
    </location>
    <ligand>
        <name>substrate</name>
    </ligand>
</feature>
<feature type="binding site" evidence="14">
    <location>
        <position position="739"/>
    </location>
    <ligand>
        <name>Mn(2+)</name>
        <dbReference type="ChEBI" id="CHEBI:29035"/>
    </ligand>
</feature>
<dbReference type="CDD" id="cd07937">
    <property type="entry name" value="DRE_TIM_PC_TC_5S"/>
    <property type="match status" value="1"/>
</dbReference>
<evidence type="ECO:0000256" key="11">
    <source>
        <dbReference type="PIRNR" id="PIRNR001594"/>
    </source>
</evidence>
<evidence type="ECO:0000256" key="2">
    <source>
        <dbReference type="ARBA" id="ARBA00004742"/>
    </source>
</evidence>
<evidence type="ECO:0000259" key="17">
    <source>
        <dbReference type="PROSITE" id="PS50975"/>
    </source>
</evidence>
<feature type="domain" description="Biotin carboxylation" evidence="18">
    <location>
        <begin position="1"/>
        <end position="454"/>
    </location>
</feature>
<feature type="modified residue" description="N6-biotinyllysine" evidence="15">
    <location>
        <position position="1098"/>
    </location>
</feature>
<dbReference type="PROSITE" id="PS50979">
    <property type="entry name" value="BC"/>
    <property type="match status" value="1"/>
</dbReference>
<comment type="catalytic activity">
    <reaction evidence="11">
        <text>hydrogencarbonate + pyruvate + ATP = oxaloacetate + ADP + phosphate + H(+)</text>
        <dbReference type="Rhea" id="RHEA:20844"/>
        <dbReference type="ChEBI" id="CHEBI:15361"/>
        <dbReference type="ChEBI" id="CHEBI:15378"/>
        <dbReference type="ChEBI" id="CHEBI:16452"/>
        <dbReference type="ChEBI" id="CHEBI:17544"/>
        <dbReference type="ChEBI" id="CHEBI:30616"/>
        <dbReference type="ChEBI" id="CHEBI:43474"/>
        <dbReference type="ChEBI" id="CHEBI:456216"/>
        <dbReference type="EC" id="6.4.1.1"/>
    </reaction>
</comment>
<keyword evidence="5 11" id="KW-0436">Ligase</keyword>
<evidence type="ECO:0000256" key="1">
    <source>
        <dbReference type="ARBA" id="ARBA00001953"/>
    </source>
</evidence>
<dbReference type="InterPro" id="IPR003379">
    <property type="entry name" value="Carboxylase_cons_dom"/>
</dbReference>
<feature type="binding site" evidence="13">
    <location>
        <position position="117"/>
    </location>
    <ligand>
        <name>ATP</name>
        <dbReference type="ChEBI" id="CHEBI:30616"/>
    </ligand>
</feature>
<keyword evidence="9 11" id="KW-0092">Biotin</keyword>
<feature type="domain" description="Pyruvate carboxyltransferase" evidence="19">
    <location>
        <begin position="529"/>
        <end position="798"/>
    </location>
</feature>
<evidence type="ECO:0000256" key="8">
    <source>
        <dbReference type="ARBA" id="ARBA00022840"/>
    </source>
</evidence>
<dbReference type="InterPro" id="IPR011053">
    <property type="entry name" value="Single_hybrid_motif"/>
</dbReference>
<dbReference type="InterPro" id="IPR011764">
    <property type="entry name" value="Biotin_carboxylation_dom"/>
</dbReference>
<reference evidence="20 21" key="1">
    <citation type="submission" date="2018-10" db="EMBL/GenBank/DDBJ databases">
        <authorList>
            <person name="Li J."/>
        </authorList>
    </citation>
    <scope>NUCLEOTIDE SEQUENCE [LARGE SCALE GENOMIC DNA]</scope>
    <source>
        <strain evidence="20 21">JCM 11654</strain>
    </source>
</reference>
<dbReference type="Pfam" id="PF00682">
    <property type="entry name" value="HMGL-like"/>
    <property type="match status" value="1"/>
</dbReference>
<dbReference type="SUPFAM" id="SSF52440">
    <property type="entry name" value="PreATP-grasp domain"/>
    <property type="match status" value="1"/>
</dbReference>
<dbReference type="Pfam" id="PF02785">
    <property type="entry name" value="Biotin_carb_C"/>
    <property type="match status" value="1"/>
</dbReference>
<feature type="binding site" evidence="13">
    <location>
        <position position="200"/>
    </location>
    <ligand>
        <name>ATP</name>
        <dbReference type="ChEBI" id="CHEBI:30616"/>
    </ligand>
</feature>
<dbReference type="GO" id="GO:0006094">
    <property type="term" value="P:gluconeogenesis"/>
    <property type="evidence" value="ECO:0007669"/>
    <property type="project" value="UniProtKB-UniPathway"/>
</dbReference>
<feature type="binding site" evidence="14">
    <location>
        <position position="538"/>
    </location>
    <ligand>
        <name>Mn(2+)</name>
        <dbReference type="ChEBI" id="CHEBI:29035"/>
    </ligand>
</feature>
<dbReference type="InterPro" id="IPR011054">
    <property type="entry name" value="Rudment_hybrid_motif"/>
</dbReference>
<dbReference type="InterPro" id="IPR011761">
    <property type="entry name" value="ATP-grasp"/>
</dbReference>
<dbReference type="NCBIfam" id="NF009554">
    <property type="entry name" value="PRK12999.1"/>
    <property type="match status" value="1"/>
</dbReference>
<dbReference type="PIRSF" id="PIRSF001594">
    <property type="entry name" value="Pyruv_carbox"/>
    <property type="match status" value="1"/>
</dbReference>
<keyword evidence="21" id="KW-1185">Reference proteome</keyword>
<evidence type="ECO:0000313" key="21">
    <source>
        <dbReference type="Proteomes" id="UP000269438"/>
    </source>
</evidence>
<evidence type="ECO:0000259" key="16">
    <source>
        <dbReference type="PROSITE" id="PS50968"/>
    </source>
</evidence>
<dbReference type="RefSeq" id="WP_121687994.1">
    <property type="nucleotide sequence ID" value="NZ_RCUY01000005.1"/>
</dbReference>
<comment type="cofactor">
    <cofactor evidence="1 11">
        <name>biotin</name>
        <dbReference type="ChEBI" id="CHEBI:57586"/>
    </cofactor>
</comment>
<evidence type="ECO:0000256" key="4">
    <source>
        <dbReference type="ARBA" id="ARBA00022432"/>
    </source>
</evidence>
<accession>A0A3L7ARV9</accession>
<dbReference type="Gene3D" id="3.20.20.70">
    <property type="entry name" value="Aldolase class I"/>
    <property type="match status" value="1"/>
</dbReference>
<evidence type="ECO:0000259" key="19">
    <source>
        <dbReference type="PROSITE" id="PS50991"/>
    </source>
</evidence>
<dbReference type="PROSITE" id="PS00867">
    <property type="entry name" value="CPSASE_2"/>
    <property type="match status" value="1"/>
</dbReference>
<feature type="domain" description="ATP-grasp" evidence="17">
    <location>
        <begin position="121"/>
        <end position="321"/>
    </location>
</feature>
<dbReference type="InterPro" id="IPR005930">
    <property type="entry name" value="Pyruv_COase"/>
</dbReference>
<dbReference type="PANTHER" id="PTHR43778">
    <property type="entry name" value="PYRUVATE CARBOXYLASE"/>
    <property type="match status" value="1"/>
</dbReference>
<dbReference type="GO" id="GO:0005737">
    <property type="term" value="C:cytoplasm"/>
    <property type="evidence" value="ECO:0007669"/>
    <property type="project" value="TreeGrafter"/>
</dbReference>
<dbReference type="InterPro" id="IPR005482">
    <property type="entry name" value="Biotin_COase_C"/>
</dbReference>
<dbReference type="FunFam" id="3.20.20.70:FF:000120">
    <property type="entry name" value="Pyruvate carboxylase"/>
    <property type="match status" value="1"/>
</dbReference>
<dbReference type="InterPro" id="IPR016185">
    <property type="entry name" value="PreATP-grasp_dom_sf"/>
</dbReference>
<dbReference type="EC" id="6.4.1.1" evidence="3 11"/>
<evidence type="ECO:0000256" key="7">
    <source>
        <dbReference type="ARBA" id="ARBA00022741"/>
    </source>
</evidence>
<name>A0A3L7ARV9_9MICO</name>
<keyword evidence="4" id="KW-0312">Gluconeogenesis</keyword>
<dbReference type="SUPFAM" id="SSF51569">
    <property type="entry name" value="Aldolase"/>
    <property type="match status" value="1"/>
</dbReference>
<keyword evidence="6 14" id="KW-0479">Metal-binding</keyword>
<dbReference type="GO" id="GO:0005524">
    <property type="term" value="F:ATP binding"/>
    <property type="evidence" value="ECO:0007669"/>
    <property type="project" value="UniProtKB-UniRule"/>
</dbReference>
<comment type="function">
    <text evidence="11">Catalyzes a 2-step reaction, involving the ATP-dependent carboxylation of the covalently attached biotin in the first step and the transfer of the carboxyl group to pyruvate in the second.</text>
</comment>
<dbReference type="Pfam" id="PF02786">
    <property type="entry name" value="CPSase_L_D2"/>
    <property type="match status" value="1"/>
</dbReference>
<feature type="domain" description="Lipoyl-binding" evidence="16">
    <location>
        <begin position="1058"/>
        <end position="1132"/>
    </location>
</feature>
<dbReference type="PROSITE" id="PS50968">
    <property type="entry name" value="BIOTINYL_LIPOYL"/>
    <property type="match status" value="1"/>
</dbReference>
<dbReference type="InterPro" id="IPR055268">
    <property type="entry name" value="PCB-like"/>
</dbReference>
<keyword evidence="8 11" id="KW-0067">ATP-binding</keyword>
<organism evidence="20 21">
    <name type="scientific">Mycetocola lacteus</name>
    <dbReference type="NCBI Taxonomy" id="76637"/>
    <lineage>
        <taxon>Bacteria</taxon>
        <taxon>Bacillati</taxon>
        <taxon>Actinomycetota</taxon>
        <taxon>Actinomycetes</taxon>
        <taxon>Micrococcales</taxon>
        <taxon>Microbacteriaceae</taxon>
        <taxon>Mycetocola</taxon>
    </lineage>
</organism>
<evidence type="ECO:0000256" key="9">
    <source>
        <dbReference type="ARBA" id="ARBA00023267"/>
    </source>
</evidence>
<dbReference type="GO" id="GO:0004736">
    <property type="term" value="F:pyruvate carboxylase activity"/>
    <property type="evidence" value="ECO:0007669"/>
    <property type="project" value="UniProtKB-EC"/>
</dbReference>
<dbReference type="InterPro" id="IPR001882">
    <property type="entry name" value="Biotin_BS"/>
</dbReference>
<feature type="binding site" evidence="13">
    <location>
        <position position="872"/>
    </location>
    <ligand>
        <name>substrate</name>
    </ligand>
</feature>
<evidence type="ECO:0000256" key="12">
    <source>
        <dbReference type="PIRSR" id="PIRSR001594-1"/>
    </source>
</evidence>
<keyword evidence="10" id="KW-0511">Multifunctional enzyme</keyword>
<dbReference type="SUPFAM" id="SSF56059">
    <property type="entry name" value="Glutathione synthetase ATP-binding domain-like"/>
    <property type="match status" value="1"/>
</dbReference>
<dbReference type="Proteomes" id="UP000269438">
    <property type="component" value="Unassembled WGS sequence"/>
</dbReference>
<dbReference type="Gene3D" id="3.30.470.20">
    <property type="entry name" value="ATP-grasp fold, B domain"/>
    <property type="match status" value="1"/>
</dbReference>
<evidence type="ECO:0000256" key="5">
    <source>
        <dbReference type="ARBA" id="ARBA00022598"/>
    </source>
</evidence>
<feature type="modified residue" description="N6-carboxylysine" evidence="15">
    <location>
        <position position="708"/>
    </location>
</feature>
<dbReference type="NCBIfam" id="NF006761">
    <property type="entry name" value="PRK09282.1"/>
    <property type="match status" value="1"/>
</dbReference>
<sequence>MFQKILVANRGEIAIRAFRAAYELGAKTVAVFPYEDRNSMHRLKADEAYQIGEKGHPVRAYLNVSEIIRVALESGADAIYPGYGFLSENPELAAQAAAHGIKFIGPANNVLEMAGNKVTAKEHAIAAGVPVLVSTPASRNIEELLAGAEGVGFPLFAKAVAGGGGRGMRRVETLAELRPALEEAMHEADSAFGDPTMFLEQAVLRPRHIEVQILADEQGNVMHLFERDCSVQRRNQKVVEIAPAPNISDELRQALYRDAVAFAKSINYANAGTVEFLVDTAGARAGQHVFIEMNPRIQVEHTVTEEITDVDLVQSQMRIASGETLSDLGLDQDTLVIRGAALQCRITTEDPTQGFRPDTGKITTYRSPGGGGIRLDGGTINPGAQISPHFDSMLAKLTCRGRDFGAAVIRARRALAEFRIRGVSTNIPFLQAVLDDPSFEAGDLSTSFIDERPQLLAGRVSKDRGTKILNWLADVTVNQPYGPRPNTIDPAEKLPALDLTIPAPAGSRQRLLEVGPAAFSAELRAQTALGVTDTTFRDAHQSLLATRVRTRDLVAVAPYVARMTPQLVSVEAWGGATYDVALRFLGEDPWERLVKLREALPNVAIQMLLRGRNTVGYTPYPTSVTDAFVREAAESGVDIFRIFDALNDVEQMRPAIDAVLATKTAVAQVALCYTGDLLDPNEDLYTLDYYLNLAQQIVDAGAHQLAIKDMAGLLRPAAATKLVSALRERFDVPVVVHTHDTAGGQLATLLAASQAGADAVDVASAPMSGTTSQPSISALVAALAHTERDAGISLAAVSDLEPYWEAVRHVYKPFESGLPGPTGRVYRHEIPGGQLSNLRQQAIALGLADDFELIEDLYAEANRILGRVPKVTPSSKVVGDLALHLAAVKADPADFEANPEKYDIPDSVVGFMAGELGDLPGGWPEPFRTKVLAGRNVDISIAEVSEADAALLNGTSEERRSTLNRLLFPAPTASYERSREQYGDLSILATLDYLYGLEPGGEHVVEFSKGVRLYAGLEAIGAPDSKGVRTVMTILNGQLRPVFVRDRSITVETVVAEKADAGNPAHVAAPFSGVVTLKGQIGDVVEAGTPVASIEAMKMEAAITASIAGKIERLAISGTQQVEAGDLIAVISASA</sequence>
<dbReference type="InterPro" id="IPR013785">
    <property type="entry name" value="Aldolase_TIM"/>
</dbReference>
<comment type="caution">
    <text evidence="20">The sequence shown here is derived from an EMBL/GenBank/DDBJ whole genome shotgun (WGS) entry which is preliminary data.</text>
</comment>
<dbReference type="FunFam" id="3.40.50.20:FF:000010">
    <property type="entry name" value="Propionyl-CoA carboxylase subunit alpha"/>
    <property type="match status" value="1"/>
</dbReference>
<dbReference type="Gene3D" id="3.10.600.10">
    <property type="entry name" value="pyruvate carboxylase f1077a mutant domain"/>
    <property type="match status" value="1"/>
</dbReference>
<evidence type="ECO:0000256" key="3">
    <source>
        <dbReference type="ARBA" id="ARBA00013057"/>
    </source>
</evidence>
<dbReference type="InterPro" id="IPR000891">
    <property type="entry name" value="PYR_CT"/>
</dbReference>
<dbReference type="PANTHER" id="PTHR43778:SF2">
    <property type="entry name" value="PYRUVATE CARBOXYLASE, MITOCHONDRIAL"/>
    <property type="match status" value="1"/>
</dbReference>
<dbReference type="Pfam" id="PF02436">
    <property type="entry name" value="PYC_OADA"/>
    <property type="match status" value="1"/>
</dbReference>
<keyword evidence="20" id="KW-0670">Pyruvate</keyword>
<dbReference type="Gene3D" id="2.40.50.100">
    <property type="match status" value="1"/>
</dbReference>